<organism evidence="1 2">
    <name type="scientific">Nibea albiflora</name>
    <name type="common">Yellow drum</name>
    <name type="synonym">Corvina albiflora</name>
    <dbReference type="NCBI Taxonomy" id="240163"/>
    <lineage>
        <taxon>Eukaryota</taxon>
        <taxon>Metazoa</taxon>
        <taxon>Chordata</taxon>
        <taxon>Craniata</taxon>
        <taxon>Vertebrata</taxon>
        <taxon>Euteleostomi</taxon>
        <taxon>Actinopterygii</taxon>
        <taxon>Neopterygii</taxon>
        <taxon>Teleostei</taxon>
        <taxon>Neoteleostei</taxon>
        <taxon>Acanthomorphata</taxon>
        <taxon>Eupercaria</taxon>
        <taxon>Sciaenidae</taxon>
        <taxon>Nibea</taxon>
    </lineage>
</organism>
<keyword evidence="2" id="KW-1185">Reference proteome</keyword>
<dbReference type="Proteomes" id="UP000805704">
    <property type="component" value="Chromosome 1"/>
</dbReference>
<evidence type="ECO:0000313" key="2">
    <source>
        <dbReference type="Proteomes" id="UP000805704"/>
    </source>
</evidence>
<accession>A0ACB7FKT9</accession>
<gene>
    <name evidence="1" type="ORF">GBF38_003560</name>
</gene>
<evidence type="ECO:0000313" key="1">
    <source>
        <dbReference type="EMBL" id="KAG8014875.1"/>
    </source>
</evidence>
<comment type="caution">
    <text evidence="1">The sequence shown here is derived from an EMBL/GenBank/DDBJ whole genome shotgun (WGS) entry which is preliminary data.</text>
</comment>
<name>A0ACB7FKT9_NIBAL</name>
<protein>
    <submittedName>
        <fullName evidence="1">Uncharacterized protein</fullName>
    </submittedName>
</protein>
<proteinExistence type="predicted"/>
<dbReference type="EMBL" id="CM024789">
    <property type="protein sequence ID" value="KAG8014875.1"/>
    <property type="molecule type" value="Genomic_DNA"/>
</dbReference>
<reference evidence="1" key="1">
    <citation type="submission" date="2020-04" db="EMBL/GenBank/DDBJ databases">
        <title>A chromosome-scale assembly and high-density genetic map of the yellow drum (Nibea albiflora) genome.</title>
        <authorList>
            <person name="Xu D."/>
            <person name="Zhang W."/>
            <person name="Chen R."/>
            <person name="Tan P."/>
            <person name="Wang L."/>
            <person name="Song H."/>
            <person name="Tian L."/>
            <person name="Zhu Q."/>
            <person name="Wang B."/>
        </authorList>
    </citation>
    <scope>NUCLEOTIDE SEQUENCE</scope>
    <source>
        <strain evidence="1">ZJHYS-2018</strain>
    </source>
</reference>
<sequence length="195" mass="22041">MFFVAVALLCSASVSWSAPVPCEELLRPLDRLHLHRLEGRFALIAGSLSNLTYLEKFKQRDSATINFSSNTSDANISYTSTILLHDECLYHSYNISLQGSSFTFDGTDKSILSANYVHTSCPDCVLMRMIVESVKRQHLYLFSKRREVEQKEMEEFKAQVACLNMPAPAVMDPTKELCPEETAAQTEETTEEQKD</sequence>